<protein>
    <recommendedName>
        <fullName evidence="3">DUF3037 domain-containing protein</fullName>
    </recommendedName>
</protein>
<accession>A0ABT1HU72</accession>
<dbReference type="RefSeq" id="WP_253669986.1">
    <property type="nucleotide sequence ID" value="NZ_JAMTCP010000013.1"/>
</dbReference>
<comment type="caution">
    <text evidence="1">The sequence shown here is derived from an EMBL/GenBank/DDBJ whole genome shotgun (WGS) entry which is preliminary data.</text>
</comment>
<reference evidence="1 2" key="1">
    <citation type="submission" date="2022-06" db="EMBL/GenBank/DDBJ databases">
        <title>Genomic Encyclopedia of Archaeal and Bacterial Type Strains, Phase II (KMG-II): from individual species to whole genera.</title>
        <authorList>
            <person name="Goeker M."/>
        </authorList>
    </citation>
    <scope>NUCLEOTIDE SEQUENCE [LARGE SCALE GENOMIC DNA]</scope>
    <source>
        <strain evidence="1 2">DSM 40477</strain>
    </source>
</reference>
<evidence type="ECO:0000313" key="2">
    <source>
        <dbReference type="Proteomes" id="UP001205311"/>
    </source>
</evidence>
<keyword evidence="2" id="KW-1185">Reference proteome</keyword>
<dbReference type="InterPro" id="IPR021398">
    <property type="entry name" value="DUF3037"/>
</dbReference>
<gene>
    <name evidence="1" type="ORF">LX15_002777</name>
</gene>
<evidence type="ECO:0000313" key="1">
    <source>
        <dbReference type="EMBL" id="MCP2259076.1"/>
    </source>
</evidence>
<dbReference type="Proteomes" id="UP001205311">
    <property type="component" value="Unassembled WGS sequence"/>
</dbReference>
<organism evidence="1 2">
    <name type="scientific">Streptoalloteichus tenebrarius (strain ATCC 17920 / DSM 40477 / JCM 4838 / CBS 697.72 / NBRC 16177 / NCIMB 11028 / NRRL B-12390 / A12253. 1 / ISP 5477)</name>
    <name type="common">Streptomyces tenebrarius</name>
    <dbReference type="NCBI Taxonomy" id="1933"/>
    <lineage>
        <taxon>Bacteria</taxon>
        <taxon>Bacillati</taxon>
        <taxon>Actinomycetota</taxon>
        <taxon>Actinomycetes</taxon>
        <taxon>Pseudonocardiales</taxon>
        <taxon>Pseudonocardiaceae</taxon>
        <taxon>Streptoalloteichus</taxon>
    </lineage>
</organism>
<proteinExistence type="predicted"/>
<sequence>MSVNQQGRPEGRRSPFEYAVIQLVPRIERNERINVGVLLYCQAGDFLAARTHLVPDRVRALDSTVDVDAVRAALDAVERTCVGGEGGGPAGSHMTPGQRFRWLTAPRSTILQAGPVHTGLTADPEAELERLLDVLVR</sequence>
<evidence type="ECO:0008006" key="3">
    <source>
        <dbReference type="Google" id="ProtNLM"/>
    </source>
</evidence>
<dbReference type="Pfam" id="PF11236">
    <property type="entry name" value="DUF3037"/>
    <property type="match status" value="1"/>
</dbReference>
<dbReference type="EMBL" id="JAMTCP010000013">
    <property type="protein sequence ID" value="MCP2259076.1"/>
    <property type="molecule type" value="Genomic_DNA"/>
</dbReference>
<name>A0ABT1HU72_STRSD</name>